<keyword evidence="3 8" id="KW-0694">RNA-binding</keyword>
<dbReference type="NCBIfam" id="NF001109">
    <property type="entry name" value="PRK00136.1"/>
    <property type="match status" value="1"/>
</dbReference>
<evidence type="ECO:0000256" key="7">
    <source>
        <dbReference type="ARBA" id="ARBA00046740"/>
    </source>
</evidence>
<dbReference type="Gene3D" id="3.30.1490.10">
    <property type="match status" value="1"/>
</dbReference>
<dbReference type="SUPFAM" id="SSF56047">
    <property type="entry name" value="Ribosomal protein S8"/>
    <property type="match status" value="1"/>
</dbReference>
<proteinExistence type="inferred from homology"/>
<comment type="similarity">
    <text evidence="1 8 9">Belongs to the universal ribosomal protein uS8 family.</text>
</comment>
<name>S5DMD3_9ACTN</name>
<dbReference type="Gene3D" id="3.30.1370.30">
    <property type="match status" value="1"/>
</dbReference>
<dbReference type="GO" id="GO:0005840">
    <property type="term" value="C:ribosome"/>
    <property type="evidence" value="ECO:0007669"/>
    <property type="project" value="UniProtKB-KW"/>
</dbReference>
<dbReference type="FunFam" id="3.30.1370.30:FF:000002">
    <property type="entry name" value="30S ribosomal protein S8"/>
    <property type="match status" value="1"/>
</dbReference>
<evidence type="ECO:0000256" key="3">
    <source>
        <dbReference type="ARBA" id="ARBA00022884"/>
    </source>
</evidence>
<evidence type="ECO:0000313" key="10">
    <source>
        <dbReference type="EMBL" id="AGQ20086.1"/>
    </source>
</evidence>
<dbReference type="HAMAP" id="MF_01302_B">
    <property type="entry name" value="Ribosomal_uS8_B"/>
    <property type="match status" value="1"/>
</dbReference>
<keyword evidence="2 8" id="KW-0699">rRNA-binding</keyword>
<dbReference type="PROSITE" id="PS00053">
    <property type="entry name" value="RIBOSOMAL_S8"/>
    <property type="match status" value="1"/>
</dbReference>
<dbReference type="GO" id="GO:0003735">
    <property type="term" value="F:structural constituent of ribosome"/>
    <property type="evidence" value="ECO:0007669"/>
    <property type="project" value="InterPro"/>
</dbReference>
<reference evidence="10" key="1">
    <citation type="journal article" date="2013" name="Sci. Rep.">
        <title>Metagenomics uncovers a new group of low GC and ultra-small marine Actinobacteria.</title>
        <authorList>
            <person name="Ghai R."/>
            <person name="Mizuno C.M."/>
            <person name="Picazo A."/>
            <person name="Camacho A."/>
            <person name="Rodriguez-Valera F."/>
        </authorList>
    </citation>
    <scope>NUCLEOTIDE SEQUENCE</scope>
</reference>
<dbReference type="Pfam" id="PF00410">
    <property type="entry name" value="Ribosomal_S8"/>
    <property type="match status" value="1"/>
</dbReference>
<evidence type="ECO:0000256" key="6">
    <source>
        <dbReference type="ARBA" id="ARBA00035258"/>
    </source>
</evidence>
<keyword evidence="4 8" id="KW-0689">Ribosomal protein</keyword>
<evidence type="ECO:0000256" key="1">
    <source>
        <dbReference type="ARBA" id="ARBA00006471"/>
    </source>
</evidence>
<protein>
    <recommendedName>
        <fullName evidence="6 8">Small ribosomal subunit protein uS8</fullName>
    </recommendedName>
</protein>
<dbReference type="AlphaFoldDB" id="S5DMD3"/>
<evidence type="ECO:0000256" key="8">
    <source>
        <dbReference type="HAMAP-Rule" id="MF_01302"/>
    </source>
</evidence>
<dbReference type="GO" id="GO:0006412">
    <property type="term" value="P:translation"/>
    <property type="evidence" value="ECO:0007669"/>
    <property type="project" value="UniProtKB-UniRule"/>
</dbReference>
<sequence>MNSDPISDFLTRIRNASMVNKPTVSIPHSKFKHELSKLLKTEGYISDVKVNGESSQKELQIDLKYSENGSPVLAGLNRLSTPGRRLYVGSDELPRNNGGLGTVIISTSRGLLSDSEARKRKLGGELICEVWS</sequence>
<organism evidence="10">
    <name type="scientific">Candidatus Actinomarina minuta</name>
    <dbReference type="NCBI Taxonomy" id="1389454"/>
    <lineage>
        <taxon>Bacteria</taxon>
        <taxon>Bacillati</taxon>
        <taxon>Actinomycetota</taxon>
        <taxon>Actinomycetes</taxon>
        <taxon>Candidatus Actinomarinidae</taxon>
        <taxon>Candidatus Actinomarinales</taxon>
        <taxon>Candidatus Actinomarineae</taxon>
        <taxon>Candidatus Actinomarinaceae</taxon>
        <taxon>Candidatus Actinomarina</taxon>
    </lineage>
</organism>
<keyword evidence="5 8" id="KW-0687">Ribonucleoprotein</keyword>
<comment type="subunit">
    <text evidence="7 8">Part of the 30S ribosomal subunit. Contacts proteins S5 and S12.</text>
</comment>
<dbReference type="EMBL" id="KC811150">
    <property type="protein sequence ID" value="AGQ20086.1"/>
    <property type="molecule type" value="Genomic_DNA"/>
</dbReference>
<dbReference type="InterPro" id="IPR000630">
    <property type="entry name" value="Ribosomal_uS8"/>
</dbReference>
<dbReference type="GO" id="GO:1990904">
    <property type="term" value="C:ribonucleoprotein complex"/>
    <property type="evidence" value="ECO:0007669"/>
    <property type="project" value="UniProtKB-KW"/>
</dbReference>
<dbReference type="GO" id="GO:0005737">
    <property type="term" value="C:cytoplasm"/>
    <property type="evidence" value="ECO:0007669"/>
    <property type="project" value="UniProtKB-ARBA"/>
</dbReference>
<accession>S5DMD3</accession>
<dbReference type="FunFam" id="3.30.1490.10:FF:000001">
    <property type="entry name" value="30S ribosomal protein S8"/>
    <property type="match status" value="1"/>
</dbReference>
<gene>
    <name evidence="8" type="primary">rpsH</name>
</gene>
<evidence type="ECO:0000256" key="4">
    <source>
        <dbReference type="ARBA" id="ARBA00022980"/>
    </source>
</evidence>
<dbReference type="PANTHER" id="PTHR11758">
    <property type="entry name" value="40S RIBOSOMAL PROTEIN S15A"/>
    <property type="match status" value="1"/>
</dbReference>
<evidence type="ECO:0000256" key="5">
    <source>
        <dbReference type="ARBA" id="ARBA00023274"/>
    </source>
</evidence>
<comment type="function">
    <text evidence="8">One of the primary rRNA binding proteins, it binds directly to 16S rRNA central domain where it helps coordinate assembly of the platform of the 30S subunit.</text>
</comment>
<dbReference type="InterPro" id="IPR047863">
    <property type="entry name" value="Ribosomal_uS8_CS"/>
</dbReference>
<dbReference type="GO" id="GO:0019843">
    <property type="term" value="F:rRNA binding"/>
    <property type="evidence" value="ECO:0007669"/>
    <property type="project" value="UniProtKB-UniRule"/>
</dbReference>
<evidence type="ECO:0000256" key="9">
    <source>
        <dbReference type="RuleBase" id="RU003660"/>
    </source>
</evidence>
<dbReference type="InterPro" id="IPR035987">
    <property type="entry name" value="Ribosomal_uS8_sf"/>
</dbReference>
<evidence type="ECO:0000256" key="2">
    <source>
        <dbReference type="ARBA" id="ARBA00022730"/>
    </source>
</evidence>